<dbReference type="PANTHER" id="PTHR11866">
    <property type="entry name" value="G-PROTEIN COUPLED RECEPTOR FAMILY 1 MEMBER"/>
    <property type="match status" value="1"/>
</dbReference>
<name>A0AAW0UQJ1_SCYPA</name>
<dbReference type="Proteomes" id="UP001487740">
    <property type="component" value="Unassembled WGS sequence"/>
</dbReference>
<keyword evidence="12" id="KW-0732">Signal</keyword>
<keyword evidence="2" id="KW-1003">Cell membrane</keyword>
<sequence length="460" mass="51711">MRSLMVAVCRAVVLLEKTLARRGNYYEASLAPSEREGDEHHHSPASTLLCLRLCRQRCCGKSICQPQRSYRQRELEMQMVIVLLVITIVFLISWSPIDMRLFLNQIWPHKTRADHLQDLIAVRLTSINQIIDPWAYIICRKVFVTRAWRWMRLSLMGSRFLGRENSSHPGSSKKAMRPPEKPLYRPAFKGIEDAGGDMAKGVVVMVEKDTLIKPTANNAAPLACDSLNGVELTKETQDVFRDSGTGSHNTPSTTDSGTANCNMALPEEAAEVPIPVFTSQQYRMCPVEELNDHARLKRITSSASARAAPSSRPARNTYDAPDPASDNWASWTGTQGRRHSWCCPQDGSEGKQYRTQSTQTFKPDAPSVPHTHHHHHHHHLHPHYQYGHSQHGQYLAPPYHPYSSPQDPRRLYPNQCSDVGDDSVFTVGEAATRLMDGEGDEGREIMKGRCSSADARQRSS</sequence>
<keyword evidence="7" id="KW-0675">Receptor</keyword>
<proteinExistence type="predicted"/>
<dbReference type="GO" id="GO:0007204">
    <property type="term" value="P:positive regulation of cytosolic calcium ion concentration"/>
    <property type="evidence" value="ECO:0007669"/>
    <property type="project" value="TreeGrafter"/>
</dbReference>
<dbReference type="GO" id="GO:0007189">
    <property type="term" value="P:adenylate cyclase-activating G protein-coupled receptor signaling pathway"/>
    <property type="evidence" value="ECO:0007669"/>
    <property type="project" value="TreeGrafter"/>
</dbReference>
<evidence type="ECO:0000256" key="8">
    <source>
        <dbReference type="ARBA" id="ARBA00023180"/>
    </source>
</evidence>
<feature type="region of interest" description="Disordered" evidence="10">
    <location>
        <begin position="300"/>
        <end position="392"/>
    </location>
</feature>
<evidence type="ECO:0000256" key="4">
    <source>
        <dbReference type="ARBA" id="ARBA00022989"/>
    </source>
</evidence>
<dbReference type="PROSITE" id="PS50262">
    <property type="entry name" value="G_PROTEIN_RECEP_F1_2"/>
    <property type="match status" value="1"/>
</dbReference>
<comment type="subcellular location">
    <subcellularLocation>
        <location evidence="1">Cell membrane</location>
        <topology evidence="1">Multi-pass membrane protein</topology>
    </subcellularLocation>
</comment>
<evidence type="ECO:0000256" key="6">
    <source>
        <dbReference type="ARBA" id="ARBA00023136"/>
    </source>
</evidence>
<protein>
    <recommendedName>
        <fullName evidence="13">G-protein coupled receptors family 1 profile domain-containing protein</fullName>
    </recommendedName>
</protein>
<dbReference type="Gene3D" id="1.20.1070.10">
    <property type="entry name" value="Rhodopsin 7-helix transmembrane proteins"/>
    <property type="match status" value="1"/>
</dbReference>
<feature type="compositionally biased region" description="Basic residues" evidence="10">
    <location>
        <begin position="370"/>
        <end position="382"/>
    </location>
</feature>
<evidence type="ECO:0000256" key="7">
    <source>
        <dbReference type="ARBA" id="ARBA00023170"/>
    </source>
</evidence>
<keyword evidence="9" id="KW-0807">Transducer</keyword>
<gene>
    <name evidence="14" type="ORF">O3P69_002794</name>
</gene>
<dbReference type="SUPFAM" id="SSF81321">
    <property type="entry name" value="Family A G protein-coupled receptor-like"/>
    <property type="match status" value="1"/>
</dbReference>
<evidence type="ECO:0000256" key="3">
    <source>
        <dbReference type="ARBA" id="ARBA00022692"/>
    </source>
</evidence>
<keyword evidence="6 11" id="KW-0472">Membrane</keyword>
<evidence type="ECO:0000256" key="11">
    <source>
        <dbReference type="SAM" id="Phobius"/>
    </source>
</evidence>
<evidence type="ECO:0000256" key="10">
    <source>
        <dbReference type="SAM" id="MobiDB-lite"/>
    </source>
</evidence>
<dbReference type="GO" id="GO:0004930">
    <property type="term" value="F:G protein-coupled receptor activity"/>
    <property type="evidence" value="ECO:0007669"/>
    <property type="project" value="UniProtKB-KW"/>
</dbReference>
<feature type="region of interest" description="Disordered" evidence="10">
    <location>
        <begin position="436"/>
        <end position="460"/>
    </location>
</feature>
<dbReference type="AlphaFoldDB" id="A0AAW0UQJ1"/>
<evidence type="ECO:0000256" key="1">
    <source>
        <dbReference type="ARBA" id="ARBA00004651"/>
    </source>
</evidence>
<accession>A0AAW0UQJ1</accession>
<organism evidence="14 15">
    <name type="scientific">Scylla paramamosain</name>
    <name type="common">Mud crab</name>
    <dbReference type="NCBI Taxonomy" id="85552"/>
    <lineage>
        <taxon>Eukaryota</taxon>
        <taxon>Metazoa</taxon>
        <taxon>Ecdysozoa</taxon>
        <taxon>Arthropoda</taxon>
        <taxon>Crustacea</taxon>
        <taxon>Multicrustacea</taxon>
        <taxon>Malacostraca</taxon>
        <taxon>Eumalacostraca</taxon>
        <taxon>Eucarida</taxon>
        <taxon>Decapoda</taxon>
        <taxon>Pleocyemata</taxon>
        <taxon>Brachyura</taxon>
        <taxon>Eubrachyura</taxon>
        <taxon>Portunoidea</taxon>
        <taxon>Portunidae</taxon>
        <taxon>Portuninae</taxon>
        <taxon>Scylla</taxon>
    </lineage>
</organism>
<dbReference type="GO" id="GO:0005886">
    <property type="term" value="C:plasma membrane"/>
    <property type="evidence" value="ECO:0007669"/>
    <property type="project" value="UniProtKB-SubCell"/>
</dbReference>
<evidence type="ECO:0000256" key="2">
    <source>
        <dbReference type="ARBA" id="ARBA00022475"/>
    </source>
</evidence>
<feature type="compositionally biased region" description="Low complexity" evidence="10">
    <location>
        <begin position="301"/>
        <end position="315"/>
    </location>
</feature>
<comment type="caution">
    <text evidence="14">The sequence shown here is derived from an EMBL/GenBank/DDBJ whole genome shotgun (WGS) entry which is preliminary data.</text>
</comment>
<dbReference type="EMBL" id="JARAKH010000009">
    <property type="protein sequence ID" value="KAK8401271.1"/>
    <property type="molecule type" value="Genomic_DNA"/>
</dbReference>
<feature type="chain" id="PRO_5043810734" description="G-protein coupled receptors family 1 profile domain-containing protein" evidence="12">
    <location>
        <begin position="21"/>
        <end position="460"/>
    </location>
</feature>
<feature type="domain" description="G-protein coupled receptors family 1 profile" evidence="13">
    <location>
        <begin position="1"/>
        <end position="136"/>
    </location>
</feature>
<keyword evidence="5" id="KW-0297">G-protein coupled receptor</keyword>
<feature type="region of interest" description="Disordered" evidence="10">
    <location>
        <begin position="238"/>
        <end position="260"/>
    </location>
</feature>
<dbReference type="InterPro" id="IPR008365">
    <property type="entry name" value="Prostanoid_rcpt"/>
</dbReference>
<keyword evidence="15" id="KW-1185">Reference proteome</keyword>
<evidence type="ECO:0000259" key="13">
    <source>
        <dbReference type="PROSITE" id="PS50262"/>
    </source>
</evidence>
<keyword evidence="4 11" id="KW-1133">Transmembrane helix</keyword>
<keyword evidence="8" id="KW-0325">Glycoprotein</keyword>
<evidence type="ECO:0000313" key="15">
    <source>
        <dbReference type="Proteomes" id="UP001487740"/>
    </source>
</evidence>
<dbReference type="PANTHER" id="PTHR11866:SF16">
    <property type="entry name" value="PROSTAGLANDIN E2 RECEPTOR EP4 SUBTYPE-LIKE PROTEIN"/>
    <property type="match status" value="1"/>
</dbReference>
<keyword evidence="3 11" id="KW-0812">Transmembrane</keyword>
<feature type="transmembrane region" description="Helical" evidence="11">
    <location>
        <begin position="77"/>
        <end position="97"/>
    </location>
</feature>
<dbReference type="InterPro" id="IPR017452">
    <property type="entry name" value="GPCR_Rhodpsn_7TM"/>
</dbReference>
<evidence type="ECO:0000313" key="14">
    <source>
        <dbReference type="EMBL" id="KAK8401271.1"/>
    </source>
</evidence>
<evidence type="ECO:0000256" key="5">
    <source>
        <dbReference type="ARBA" id="ARBA00023040"/>
    </source>
</evidence>
<evidence type="ECO:0000256" key="9">
    <source>
        <dbReference type="ARBA" id="ARBA00023224"/>
    </source>
</evidence>
<reference evidence="14 15" key="1">
    <citation type="submission" date="2023-03" db="EMBL/GenBank/DDBJ databases">
        <title>High-quality genome of Scylla paramamosain provides insights in environmental adaptation.</title>
        <authorList>
            <person name="Zhang L."/>
        </authorList>
    </citation>
    <scope>NUCLEOTIDE SEQUENCE [LARGE SCALE GENOMIC DNA]</scope>
    <source>
        <strain evidence="14">LZ_2023a</strain>
        <tissue evidence="14">Muscle</tissue>
    </source>
</reference>
<feature type="signal peptide" evidence="12">
    <location>
        <begin position="1"/>
        <end position="20"/>
    </location>
</feature>
<evidence type="ECO:0000256" key="12">
    <source>
        <dbReference type="SAM" id="SignalP"/>
    </source>
</evidence>
<feature type="compositionally biased region" description="Polar residues" evidence="10">
    <location>
        <begin position="244"/>
        <end position="260"/>
    </location>
</feature>